<dbReference type="AlphaFoldDB" id="A0A3M7S7C5"/>
<dbReference type="Proteomes" id="UP000276133">
    <property type="component" value="Unassembled WGS sequence"/>
</dbReference>
<accession>A0A3M7S7C5</accession>
<gene>
    <name evidence="1" type="ORF">BpHYR1_041492</name>
</gene>
<organism evidence="1 2">
    <name type="scientific">Brachionus plicatilis</name>
    <name type="common">Marine rotifer</name>
    <name type="synonym">Brachionus muelleri</name>
    <dbReference type="NCBI Taxonomy" id="10195"/>
    <lineage>
        <taxon>Eukaryota</taxon>
        <taxon>Metazoa</taxon>
        <taxon>Spiralia</taxon>
        <taxon>Gnathifera</taxon>
        <taxon>Rotifera</taxon>
        <taxon>Eurotatoria</taxon>
        <taxon>Monogononta</taxon>
        <taxon>Pseudotrocha</taxon>
        <taxon>Ploima</taxon>
        <taxon>Brachionidae</taxon>
        <taxon>Brachionus</taxon>
    </lineage>
</organism>
<proteinExistence type="predicted"/>
<protein>
    <submittedName>
        <fullName evidence="1">Uncharacterized protein</fullName>
    </submittedName>
</protein>
<reference evidence="1 2" key="1">
    <citation type="journal article" date="2018" name="Sci. Rep.">
        <title>Genomic signatures of local adaptation to the degree of environmental predictability in rotifers.</title>
        <authorList>
            <person name="Franch-Gras L."/>
            <person name="Hahn C."/>
            <person name="Garcia-Roger E.M."/>
            <person name="Carmona M.J."/>
            <person name="Serra M."/>
            <person name="Gomez A."/>
        </authorList>
    </citation>
    <scope>NUCLEOTIDE SEQUENCE [LARGE SCALE GENOMIC DNA]</scope>
    <source>
        <strain evidence="1">HYR1</strain>
    </source>
</reference>
<evidence type="ECO:0000313" key="2">
    <source>
        <dbReference type="Proteomes" id="UP000276133"/>
    </source>
</evidence>
<dbReference type="EMBL" id="REGN01001931">
    <property type="protein sequence ID" value="RNA31527.1"/>
    <property type="molecule type" value="Genomic_DNA"/>
</dbReference>
<sequence>MLFIIIDSSTSIRNHYLNKRPLFNRCTLHQINEKYLERYFNIHYKKYVPFTFKNQFNYFGDECIDETIIFY</sequence>
<name>A0A3M7S7C5_BRAPC</name>
<comment type="caution">
    <text evidence="1">The sequence shown here is derived from an EMBL/GenBank/DDBJ whole genome shotgun (WGS) entry which is preliminary data.</text>
</comment>
<keyword evidence="2" id="KW-1185">Reference proteome</keyword>
<evidence type="ECO:0000313" key="1">
    <source>
        <dbReference type="EMBL" id="RNA31527.1"/>
    </source>
</evidence>